<organism evidence="1 2">
    <name type="scientific">Manganibacter manganicus</name>
    <dbReference type="NCBI Taxonomy" id="1873176"/>
    <lineage>
        <taxon>Bacteria</taxon>
        <taxon>Pseudomonadati</taxon>
        <taxon>Pseudomonadota</taxon>
        <taxon>Alphaproteobacteria</taxon>
        <taxon>Hyphomicrobiales</taxon>
        <taxon>Phyllobacteriaceae</taxon>
        <taxon>Manganibacter</taxon>
    </lineage>
</organism>
<proteinExistence type="predicted"/>
<keyword evidence="2" id="KW-1185">Reference proteome</keyword>
<accession>A0A1V8RT88</accession>
<protein>
    <submittedName>
        <fullName evidence="1">Uncharacterized protein</fullName>
    </submittedName>
</protein>
<dbReference type="Proteomes" id="UP000191905">
    <property type="component" value="Unassembled WGS sequence"/>
</dbReference>
<dbReference type="AlphaFoldDB" id="A0A1V8RT88"/>
<reference evidence="1 2" key="1">
    <citation type="journal article" date="2016" name="Int. J. Syst. Evol. Microbiol.">
        <title>Pseudaminobacter manganicus sp. nov., isolated from sludge of a manganese mine.</title>
        <authorList>
            <person name="Li J."/>
            <person name="Huang J."/>
            <person name="Liao S."/>
            <person name="Wang G."/>
        </authorList>
    </citation>
    <scope>NUCLEOTIDE SEQUENCE [LARGE SCALE GENOMIC DNA]</scope>
    <source>
        <strain evidence="1 2">JH-7</strain>
    </source>
</reference>
<sequence length="65" mass="6943">MSCLIVIGIHATVHNIGLTLYVIAVDLVGARVRVVAENLGSGIKSKTYLRRDGKTVEPIEKVALA</sequence>
<gene>
    <name evidence="1" type="ORF">BFN67_15145</name>
</gene>
<dbReference type="EMBL" id="MDET01000009">
    <property type="protein sequence ID" value="OQM76229.1"/>
    <property type="molecule type" value="Genomic_DNA"/>
</dbReference>
<dbReference type="STRING" id="1873176.BFN67_15145"/>
<comment type="caution">
    <text evidence="1">The sequence shown here is derived from an EMBL/GenBank/DDBJ whole genome shotgun (WGS) entry which is preliminary data.</text>
</comment>
<evidence type="ECO:0000313" key="2">
    <source>
        <dbReference type="Proteomes" id="UP000191905"/>
    </source>
</evidence>
<evidence type="ECO:0000313" key="1">
    <source>
        <dbReference type="EMBL" id="OQM76229.1"/>
    </source>
</evidence>
<name>A0A1V8RT88_9HYPH</name>